<feature type="transmembrane region" description="Helical" evidence="6">
    <location>
        <begin position="317"/>
        <end position="336"/>
    </location>
</feature>
<feature type="transmembrane region" description="Helical" evidence="6">
    <location>
        <begin position="105"/>
        <end position="128"/>
    </location>
</feature>
<evidence type="ECO:0000256" key="6">
    <source>
        <dbReference type="SAM" id="Phobius"/>
    </source>
</evidence>
<evidence type="ECO:0008006" key="9">
    <source>
        <dbReference type="Google" id="ProtNLM"/>
    </source>
</evidence>
<feature type="transmembrane region" description="Helical" evidence="6">
    <location>
        <begin position="261"/>
        <end position="280"/>
    </location>
</feature>
<feature type="transmembrane region" description="Helical" evidence="6">
    <location>
        <begin position="285"/>
        <end position="305"/>
    </location>
</feature>
<dbReference type="EMBL" id="CADIKM010000046">
    <property type="protein sequence ID" value="CAB3802106.1"/>
    <property type="molecule type" value="Genomic_DNA"/>
</dbReference>
<dbReference type="GO" id="GO:0005886">
    <property type="term" value="C:plasma membrane"/>
    <property type="evidence" value="ECO:0007669"/>
    <property type="project" value="UniProtKB-SubCell"/>
</dbReference>
<dbReference type="Pfam" id="PF02653">
    <property type="entry name" value="BPD_transp_2"/>
    <property type="match status" value="1"/>
</dbReference>
<dbReference type="Proteomes" id="UP000494115">
    <property type="component" value="Unassembled WGS sequence"/>
</dbReference>
<keyword evidence="4 6" id="KW-1133">Transmembrane helix</keyword>
<reference evidence="7 8" key="1">
    <citation type="submission" date="2020-04" db="EMBL/GenBank/DDBJ databases">
        <authorList>
            <person name="De Canck E."/>
        </authorList>
    </citation>
    <scope>NUCLEOTIDE SEQUENCE [LARGE SCALE GENOMIC DNA]</scope>
    <source>
        <strain evidence="7 8">LMG 28138</strain>
    </source>
</reference>
<accession>A0A6S7BJ27</accession>
<proteinExistence type="predicted"/>
<gene>
    <name evidence="7" type="ORF">LMG28138_05132</name>
</gene>
<evidence type="ECO:0000313" key="7">
    <source>
        <dbReference type="EMBL" id="CAB3802106.1"/>
    </source>
</evidence>
<dbReference type="InterPro" id="IPR001851">
    <property type="entry name" value="ABC_transp_permease"/>
</dbReference>
<dbReference type="GO" id="GO:0022857">
    <property type="term" value="F:transmembrane transporter activity"/>
    <property type="evidence" value="ECO:0007669"/>
    <property type="project" value="InterPro"/>
</dbReference>
<protein>
    <recommendedName>
        <fullName evidence="9">ABC transporter permease</fullName>
    </recommendedName>
</protein>
<evidence type="ECO:0000256" key="2">
    <source>
        <dbReference type="ARBA" id="ARBA00022475"/>
    </source>
</evidence>
<evidence type="ECO:0000256" key="4">
    <source>
        <dbReference type="ARBA" id="ARBA00022989"/>
    </source>
</evidence>
<keyword evidence="8" id="KW-1185">Reference proteome</keyword>
<dbReference type="AlphaFoldDB" id="A0A6S7BJ27"/>
<keyword evidence="3 6" id="KW-0812">Transmembrane</keyword>
<feature type="transmembrane region" description="Helical" evidence="6">
    <location>
        <begin position="137"/>
        <end position="159"/>
    </location>
</feature>
<evidence type="ECO:0000256" key="5">
    <source>
        <dbReference type="ARBA" id="ARBA00023136"/>
    </source>
</evidence>
<feature type="transmembrane region" description="Helical" evidence="6">
    <location>
        <begin position="227"/>
        <end position="249"/>
    </location>
</feature>
<feature type="transmembrane region" description="Helical" evidence="6">
    <location>
        <begin position="50"/>
        <end position="72"/>
    </location>
</feature>
<name>A0A6S7BJ27_9BURK</name>
<comment type="subcellular location">
    <subcellularLocation>
        <location evidence="1">Cell membrane</location>
        <topology evidence="1">Multi-pass membrane protein</topology>
    </subcellularLocation>
</comment>
<feature type="transmembrane region" description="Helical" evidence="6">
    <location>
        <begin position="12"/>
        <end position="30"/>
    </location>
</feature>
<keyword evidence="2" id="KW-1003">Cell membrane</keyword>
<keyword evidence="5 6" id="KW-0472">Membrane</keyword>
<sequence>MRNEIGKLVQRLILMAVVLALVLLPIVASLDQPRDAVALFLMGPLQDRRHFGNVLEAMTPMLFTGLAVSLMFRAGMFNLGAEGAFFLGGVAATYVVLHVPLPPMFLALVAIIVGGVVGASVCVVPAWLKVQFGASELVCSLMLNYAALFLGLYIVNYYLRDPNAGAMMSYRLPVDARLPRILAGTRLHLGFLLGLAACVLGNLYLFRTRWGYEARLVGSNSAFARHVGIGTLSVALFVQCLGGFIAAAGGAIEVQGMYSRFTWTDLPGLGWNGLVVAILAGNNPLLVPLGAFFLAYLTVGGDLLAQNFAIPPEMVGLIKALVILLSTASITLRRVALRQAVSRHTRQLGLLIRSIGK</sequence>
<organism evidence="7 8">
    <name type="scientific">Pararobbsia alpina</name>
    <dbReference type="NCBI Taxonomy" id="621374"/>
    <lineage>
        <taxon>Bacteria</taxon>
        <taxon>Pseudomonadati</taxon>
        <taxon>Pseudomonadota</taxon>
        <taxon>Betaproteobacteria</taxon>
        <taxon>Burkholderiales</taxon>
        <taxon>Burkholderiaceae</taxon>
        <taxon>Pararobbsia</taxon>
    </lineage>
</organism>
<evidence type="ECO:0000256" key="1">
    <source>
        <dbReference type="ARBA" id="ARBA00004651"/>
    </source>
</evidence>
<dbReference type="RefSeq" id="WP_175107716.1">
    <property type="nucleotide sequence ID" value="NZ_CADIKM010000046.1"/>
</dbReference>
<dbReference type="CDD" id="cd06580">
    <property type="entry name" value="TM_PBP1_transp_TpRbsC_like"/>
    <property type="match status" value="1"/>
</dbReference>
<feature type="transmembrane region" description="Helical" evidence="6">
    <location>
        <begin position="187"/>
        <end position="206"/>
    </location>
</feature>
<feature type="transmembrane region" description="Helical" evidence="6">
    <location>
        <begin position="79"/>
        <end position="99"/>
    </location>
</feature>
<evidence type="ECO:0000313" key="8">
    <source>
        <dbReference type="Proteomes" id="UP000494115"/>
    </source>
</evidence>
<dbReference type="PANTHER" id="PTHR47089:SF1">
    <property type="entry name" value="GUANOSINE ABC TRANSPORTER PERMEASE PROTEIN NUPP"/>
    <property type="match status" value="1"/>
</dbReference>
<evidence type="ECO:0000256" key="3">
    <source>
        <dbReference type="ARBA" id="ARBA00022692"/>
    </source>
</evidence>
<dbReference type="PANTHER" id="PTHR47089">
    <property type="entry name" value="ABC TRANSPORTER, PERMEASE PROTEIN"/>
    <property type="match status" value="1"/>
</dbReference>